<evidence type="ECO:0000313" key="3">
    <source>
        <dbReference type="Proteomes" id="UP001595696"/>
    </source>
</evidence>
<name>A0ABV8DRT8_9NOCA</name>
<dbReference type="SUPFAM" id="SSF48452">
    <property type="entry name" value="TPR-like"/>
    <property type="match status" value="1"/>
</dbReference>
<protein>
    <recommendedName>
        <fullName evidence="4">Tetratricopeptide repeat protein</fullName>
    </recommendedName>
</protein>
<sequence length="517" mass="56385">MATALTLEFGRTLVVDSFGETEVVETLAGTLRAFWILLVVGGVLFAGHRWYSQRQDGERLERTRALLDSFDELEVAVEGMPPPPTTFALPVGSARNPTEAAVFQLLPVPRYDSAMLLALTAALSDAAHSLRHPDTDRPAFGTAAELREQLLHDQILAVSGAYYYPTVRLAASEGSGVLAKPGWTAALYALVREHADRASARAVALGHPGHVARARAWFDGAEAELRDLVTGAISRGNLPTAVLPELIRLVDALDVYYGHDSRGDDLRALLIALDDMPKFPLHEALLRLRANPAADVPEHHRPLAWATAVAARRRHSLALEQLRDGGELDAIVRDLQRLWRLVPRADLSAEVCVLINLAVAELHRDGLEAAGDRLELALARTEDGRDPGGRVHATEIRGILHWMLGQQVAAIHDWQTAWTGYRDLADPRGQGRCLHHLGSALNATPALGAGAVAPEAGRPLRRDHVFRQARGWLTEAERLDPGNPVAPPPLPMGPPLPPMDRPPLDRPDPHLRIARRT</sequence>
<dbReference type="RefSeq" id="WP_378612035.1">
    <property type="nucleotide sequence ID" value="NZ_JBHSAX010000009.1"/>
</dbReference>
<organism evidence="2 3">
    <name type="scientific">Nocardia jiangsuensis</name>
    <dbReference type="NCBI Taxonomy" id="1691563"/>
    <lineage>
        <taxon>Bacteria</taxon>
        <taxon>Bacillati</taxon>
        <taxon>Actinomycetota</taxon>
        <taxon>Actinomycetes</taxon>
        <taxon>Mycobacteriales</taxon>
        <taxon>Nocardiaceae</taxon>
        <taxon>Nocardia</taxon>
    </lineage>
</organism>
<dbReference type="EMBL" id="JBHSAX010000009">
    <property type="protein sequence ID" value="MFC3962267.1"/>
    <property type="molecule type" value="Genomic_DNA"/>
</dbReference>
<evidence type="ECO:0000256" key="1">
    <source>
        <dbReference type="SAM" id="MobiDB-lite"/>
    </source>
</evidence>
<comment type="caution">
    <text evidence="2">The sequence shown here is derived from an EMBL/GenBank/DDBJ whole genome shotgun (WGS) entry which is preliminary data.</text>
</comment>
<accession>A0ABV8DRT8</accession>
<dbReference type="Proteomes" id="UP001595696">
    <property type="component" value="Unassembled WGS sequence"/>
</dbReference>
<reference evidence="3" key="1">
    <citation type="journal article" date="2019" name="Int. J. Syst. Evol. Microbiol.">
        <title>The Global Catalogue of Microorganisms (GCM) 10K type strain sequencing project: providing services to taxonomists for standard genome sequencing and annotation.</title>
        <authorList>
            <consortium name="The Broad Institute Genomics Platform"/>
            <consortium name="The Broad Institute Genome Sequencing Center for Infectious Disease"/>
            <person name="Wu L."/>
            <person name="Ma J."/>
        </authorList>
    </citation>
    <scope>NUCLEOTIDE SEQUENCE [LARGE SCALE GENOMIC DNA]</scope>
    <source>
        <strain evidence="3">CGMCC 4.7330</strain>
    </source>
</reference>
<feature type="compositionally biased region" description="Basic and acidic residues" evidence="1">
    <location>
        <begin position="502"/>
        <end position="511"/>
    </location>
</feature>
<evidence type="ECO:0008006" key="4">
    <source>
        <dbReference type="Google" id="ProtNLM"/>
    </source>
</evidence>
<keyword evidence="3" id="KW-1185">Reference proteome</keyword>
<dbReference type="Gene3D" id="1.25.40.10">
    <property type="entry name" value="Tetratricopeptide repeat domain"/>
    <property type="match status" value="1"/>
</dbReference>
<evidence type="ECO:0000313" key="2">
    <source>
        <dbReference type="EMBL" id="MFC3962267.1"/>
    </source>
</evidence>
<feature type="region of interest" description="Disordered" evidence="1">
    <location>
        <begin position="478"/>
        <end position="517"/>
    </location>
</feature>
<feature type="compositionally biased region" description="Pro residues" evidence="1">
    <location>
        <begin position="484"/>
        <end position="501"/>
    </location>
</feature>
<dbReference type="InterPro" id="IPR011990">
    <property type="entry name" value="TPR-like_helical_dom_sf"/>
</dbReference>
<proteinExistence type="predicted"/>
<gene>
    <name evidence="2" type="ORF">ACFO0B_09750</name>
</gene>